<dbReference type="RefSeq" id="WP_102074063.1">
    <property type="nucleotide sequence ID" value="NZ_PDNW01000008.1"/>
</dbReference>
<dbReference type="PANTHER" id="PTHR11941">
    <property type="entry name" value="ENOYL-COA HYDRATASE-RELATED"/>
    <property type="match status" value="1"/>
</dbReference>
<dbReference type="Proteomes" id="UP000234190">
    <property type="component" value="Unassembled WGS sequence"/>
</dbReference>
<gene>
    <name evidence="4" type="ORF">CR159_11335</name>
</gene>
<dbReference type="Pfam" id="PF00378">
    <property type="entry name" value="ECH_1"/>
    <property type="match status" value="1"/>
</dbReference>
<evidence type="ECO:0000313" key="5">
    <source>
        <dbReference type="Proteomes" id="UP000234190"/>
    </source>
</evidence>
<dbReference type="InterPro" id="IPR001753">
    <property type="entry name" value="Enoyl-CoA_hydra/iso"/>
</dbReference>
<dbReference type="Gene3D" id="1.10.12.10">
    <property type="entry name" value="Lyase 2-enoyl-coa Hydratase, Chain A, domain 2"/>
    <property type="match status" value="1"/>
</dbReference>
<dbReference type="GO" id="GO:0016829">
    <property type="term" value="F:lyase activity"/>
    <property type="evidence" value="ECO:0007669"/>
    <property type="project" value="UniProtKB-KW"/>
</dbReference>
<dbReference type="InterPro" id="IPR014748">
    <property type="entry name" value="Enoyl-CoA_hydra_C"/>
</dbReference>
<reference evidence="4 5" key="1">
    <citation type="submission" date="2017-10" db="EMBL/GenBank/DDBJ databases">
        <title>Two draft genome sequences of Pusillimonas sp. strains isolated from a nitrate- and radionuclide-contaminated groundwater in Russia.</title>
        <authorList>
            <person name="Grouzdev D.S."/>
            <person name="Tourova T.P."/>
            <person name="Goeva M.A."/>
            <person name="Babich T.L."/>
            <person name="Sokolova D.S."/>
            <person name="Abdullin R."/>
            <person name="Poltaraus A.B."/>
            <person name="Toshchakov S.V."/>
            <person name="Nazina T.N."/>
        </authorList>
    </citation>
    <scope>NUCLEOTIDE SEQUENCE [LARGE SCALE GENOMIC DNA]</scope>
    <source>
        <strain evidence="4 5">JR1/69-3-13</strain>
    </source>
</reference>
<dbReference type="CDD" id="cd06558">
    <property type="entry name" value="crotonase-like"/>
    <property type="match status" value="1"/>
</dbReference>
<dbReference type="PROSITE" id="PS00166">
    <property type="entry name" value="ENOYL_COA_HYDRATASE"/>
    <property type="match status" value="1"/>
</dbReference>
<evidence type="ECO:0000313" key="4">
    <source>
        <dbReference type="EMBL" id="PLC49870.1"/>
    </source>
</evidence>
<dbReference type="AlphaFoldDB" id="A0A2N4U4C3"/>
<evidence type="ECO:0000256" key="1">
    <source>
        <dbReference type="ARBA" id="ARBA00005254"/>
    </source>
</evidence>
<dbReference type="EMBL" id="PDNW01000008">
    <property type="protein sequence ID" value="PLC49870.1"/>
    <property type="molecule type" value="Genomic_DNA"/>
</dbReference>
<comment type="similarity">
    <text evidence="1 3">Belongs to the enoyl-CoA hydratase/isomerase family.</text>
</comment>
<accession>A0A2N4U4C3</accession>
<evidence type="ECO:0000256" key="2">
    <source>
        <dbReference type="ARBA" id="ARBA00023239"/>
    </source>
</evidence>
<keyword evidence="2" id="KW-0456">Lyase</keyword>
<comment type="caution">
    <text evidence="4">The sequence shown here is derived from an EMBL/GenBank/DDBJ whole genome shotgun (WGS) entry which is preliminary data.</text>
</comment>
<name>A0A2N4U4C3_9BURK</name>
<dbReference type="InterPro" id="IPR029045">
    <property type="entry name" value="ClpP/crotonase-like_dom_sf"/>
</dbReference>
<evidence type="ECO:0000256" key="3">
    <source>
        <dbReference type="RuleBase" id="RU003707"/>
    </source>
</evidence>
<dbReference type="InterPro" id="IPR018376">
    <property type="entry name" value="Enoyl-CoA_hyd/isom_CS"/>
</dbReference>
<dbReference type="SUPFAM" id="SSF52096">
    <property type="entry name" value="ClpP/crotonase"/>
    <property type="match status" value="1"/>
</dbReference>
<sequence>MSIDLVVMERIAEITLDQPEALNALSPADLAEFNYALIEARDNPEVRVILLKGAGERAFCTGANLKGTLPTETPFVNGFFTSREQANESGNYARLFDLSSLRIDKPMIAAINGYCLGGGLEIALQCDLRVASSTARFGLTEPVVGSIPAVGGVPLLLRAIPSALAMRMLLTGEKITADQALAYGLISDVWEPGSLLSEARRLAGTIASNAPLAVQMIKRLARDSANMSLSEAVRLNDVYWGLLRDTDDRIEGRKAFGEKRPPSFTGQ</sequence>
<dbReference type="Gene3D" id="3.90.226.10">
    <property type="entry name" value="2-enoyl-CoA Hydratase, Chain A, domain 1"/>
    <property type="match status" value="1"/>
</dbReference>
<dbReference type="GO" id="GO:0006635">
    <property type="term" value="P:fatty acid beta-oxidation"/>
    <property type="evidence" value="ECO:0007669"/>
    <property type="project" value="TreeGrafter"/>
</dbReference>
<keyword evidence="5" id="KW-1185">Reference proteome</keyword>
<dbReference type="OrthoDB" id="9774843at2"/>
<organism evidence="4 5">
    <name type="scientific">Pollutimonas subterranea</name>
    <dbReference type="NCBI Taxonomy" id="2045210"/>
    <lineage>
        <taxon>Bacteria</taxon>
        <taxon>Pseudomonadati</taxon>
        <taxon>Pseudomonadota</taxon>
        <taxon>Betaproteobacteria</taxon>
        <taxon>Burkholderiales</taxon>
        <taxon>Alcaligenaceae</taxon>
        <taxon>Pollutimonas</taxon>
    </lineage>
</organism>
<dbReference type="PANTHER" id="PTHR11941:SF54">
    <property type="entry name" value="ENOYL-COA HYDRATASE, MITOCHONDRIAL"/>
    <property type="match status" value="1"/>
</dbReference>
<protein>
    <submittedName>
        <fullName evidence="4">Enoyl-CoA hydratase</fullName>
    </submittedName>
</protein>
<proteinExistence type="inferred from homology"/>